<name>A0A2R5G6H1_9STRA</name>
<keyword evidence="1" id="KW-0175">Coiled coil</keyword>
<dbReference type="EMBL" id="BEYU01000022">
    <property type="protein sequence ID" value="GBG26636.1"/>
    <property type="molecule type" value="Genomic_DNA"/>
</dbReference>
<organism evidence="3 4">
    <name type="scientific">Hondaea fermentalgiana</name>
    <dbReference type="NCBI Taxonomy" id="2315210"/>
    <lineage>
        <taxon>Eukaryota</taxon>
        <taxon>Sar</taxon>
        <taxon>Stramenopiles</taxon>
        <taxon>Bigyra</taxon>
        <taxon>Labyrinthulomycetes</taxon>
        <taxon>Thraustochytrida</taxon>
        <taxon>Thraustochytriidae</taxon>
        <taxon>Hondaea</taxon>
    </lineage>
</organism>
<comment type="caution">
    <text evidence="3">The sequence shown here is derived from an EMBL/GenBank/DDBJ whole genome shotgun (WGS) entry which is preliminary data.</text>
</comment>
<evidence type="ECO:0000313" key="3">
    <source>
        <dbReference type="EMBL" id="GBG26636.1"/>
    </source>
</evidence>
<feature type="coiled-coil region" evidence="1">
    <location>
        <begin position="53"/>
        <end position="87"/>
    </location>
</feature>
<proteinExistence type="predicted"/>
<feature type="compositionally biased region" description="Acidic residues" evidence="2">
    <location>
        <begin position="892"/>
        <end position="901"/>
    </location>
</feature>
<dbReference type="InParanoid" id="A0A2R5G6H1"/>
<evidence type="ECO:0000256" key="1">
    <source>
        <dbReference type="SAM" id="Coils"/>
    </source>
</evidence>
<feature type="region of interest" description="Disordered" evidence="2">
    <location>
        <begin position="406"/>
        <end position="426"/>
    </location>
</feature>
<accession>A0A2R5G6H1</accession>
<sequence>MHVDDETLDDEDVRARHEALQVGEAVLVDVLKELYEMVAKREMSVKQEWEDSRALLEQKKWTMEQQLEILEKEVSELQSKIAGLDRKHQERSAFVQAAYRKVLHSFYLINNPEKLRMLDGLLNYYQGREYEILDKIKERYGIEVDAVPLVEAGVLPAEAKGGGQDEELQRLNKDRDAVWDQVAQVEELVLRSNEEFERVKRELYFPRAEGWRFKQGFDGVYVAMNDFWLEALSMRLSISVMDRTNTPGILVVAGGSRAPGSEHVRKIVARYSNAGKDSPDASASAPTIRGGVVSFRLDKCGLYGEKGTKIPSMRPDQLRLLVEFTLTVPVQFSSKTNSWKATSGFAFKILRIERKIKGSIYLPRSLLRMVLNRVLPSIIKKAIVAAIPVELGHYLCTHYESLGKTTGASGLGKGRQRPANQEPPMHLDLDVNVIGDGGDLTALDANMSLVPQQSAGASSAAGAPAPAHHIQAAKRTREILGLSAEEAATFVALQHELDLVYRKRSSQGPASGHRTSSMSEGRMVGNGAKGTNTPKSGSMACWPGPLVTATDLVQFFMRFSEASFAAHQWRENRARVARGEDPGTPPKEIWEVILSTWQQLVDKYSSFFDTARVDIYKLFARVRRLTLKPMRTHIELSNVRLRGSVDATVMMLRRLMERQTQEMYKESLKRRVHLKKSLERCMQDIQVWFREAMHPIQLIKQSLHAVSLSVQGQGAGGNFSFSGEEISFEGPANFGVPFEPMLYPPTHFAVRTAVNEDQGAFSVALTLAPFLDPNETVKGPVLELSLVRLYSGVFFDVNAYLASRMLEFKNMELTAESQNNAAEGTTTSVKPNTTPTAANGEVQGDADHVSDTETSNAYEDDDSDDDEGEEPLKQMAQRRVSDVSTSTIFDGQDSDNEDDSSSDLKFASTSTMPGAASRPQRTGAPRRSSATTTDSAWLSLDGTKDGTNSTDLDDEDEYEGAAAEDAFTDKDFDPSMLEKEALREFELSLGGAQDSLDDEFLGAKDSREADDAATNHAYAQSALAEGSMDRFLHHFSSQLTARGEIKDKAGLEVMQAKFSHDQSDKGPRFAFRVDTHELSILKAGADHVEVSGSVAGVVAYIRGWLTYIQEQAKREHAGEGDVERTDAQHPGLARCADLMVKYIDNPEVKFSFTFQVHGGTRKGHLVGSLLQGAAAGRHLAAGASASVIESPINLLELCADAVNTMRSMYESSGTVEEMGYFW</sequence>
<evidence type="ECO:0000256" key="2">
    <source>
        <dbReference type="SAM" id="MobiDB-lite"/>
    </source>
</evidence>
<dbReference type="OrthoDB" id="553012at2759"/>
<feature type="compositionally biased region" description="Low complexity" evidence="2">
    <location>
        <begin position="825"/>
        <end position="836"/>
    </location>
</feature>
<reference evidence="3 4" key="1">
    <citation type="submission" date="2017-12" db="EMBL/GenBank/DDBJ databases">
        <title>Sequencing, de novo assembly and annotation of complete genome of a new Thraustochytrid species, strain FCC1311.</title>
        <authorList>
            <person name="Sedici K."/>
            <person name="Godart F."/>
            <person name="Aiese Cigliano R."/>
            <person name="Sanseverino W."/>
            <person name="Barakat M."/>
            <person name="Ortet P."/>
            <person name="Marechal E."/>
            <person name="Cagnac O."/>
            <person name="Amato A."/>
        </authorList>
    </citation>
    <scope>NUCLEOTIDE SEQUENCE [LARGE SCALE GENOMIC DNA]</scope>
</reference>
<feature type="region of interest" description="Disordered" evidence="2">
    <location>
        <begin position="819"/>
        <end position="972"/>
    </location>
</feature>
<keyword evidence="4" id="KW-1185">Reference proteome</keyword>
<dbReference type="AlphaFoldDB" id="A0A2R5G6H1"/>
<evidence type="ECO:0000313" key="4">
    <source>
        <dbReference type="Proteomes" id="UP000241890"/>
    </source>
</evidence>
<gene>
    <name evidence="3" type="ORF">FCC1311_028572</name>
</gene>
<feature type="compositionally biased region" description="Polar residues" evidence="2">
    <location>
        <begin position="506"/>
        <end position="519"/>
    </location>
</feature>
<feature type="region of interest" description="Disordered" evidence="2">
    <location>
        <begin position="503"/>
        <end position="537"/>
    </location>
</feature>
<dbReference type="Proteomes" id="UP000241890">
    <property type="component" value="Unassembled WGS sequence"/>
</dbReference>
<protein>
    <submittedName>
        <fullName evidence="3">Uncharacterized protein</fullName>
    </submittedName>
</protein>
<feature type="compositionally biased region" description="Acidic residues" evidence="2">
    <location>
        <begin position="858"/>
        <end position="869"/>
    </location>
</feature>